<reference evidence="1" key="1">
    <citation type="journal article" date="2019" name="ISME J.">
        <title>Virome heterogeneity and connectivity in waterfowl and shorebird communities.</title>
        <authorList>
            <person name="Wille M."/>
            <person name="Shi M."/>
            <person name="Klaassen M."/>
            <person name="Hurt A.C."/>
            <person name="Holmes E.C."/>
        </authorList>
    </citation>
    <scope>NUCLEOTIDE SEQUENCE</scope>
    <source>
        <strain evidence="1">MW18</strain>
    </source>
</reference>
<gene>
    <name evidence="1" type="primary">3a</name>
</gene>
<proteinExistence type="predicted"/>
<evidence type="ECO:0000313" key="1">
    <source>
        <dbReference type="EMBL" id="QDY92360.1"/>
    </source>
</evidence>
<organism evidence="1">
    <name type="scientific">Avian coronavirus</name>
    <dbReference type="NCBI Taxonomy" id="694014"/>
    <lineage>
        <taxon>Viruses</taxon>
        <taxon>Riboviria</taxon>
        <taxon>Orthornavirae</taxon>
        <taxon>Pisuviricota</taxon>
        <taxon>Pisoniviricetes</taxon>
        <taxon>Nidovirales</taxon>
        <taxon>Cornidovirineae</taxon>
        <taxon>Coronaviridae</taxon>
        <taxon>Orthocoronavirinae</taxon>
        <taxon>Gammacoronavirus</taxon>
        <taxon>Igacovirus</taxon>
        <taxon>Gammacoronavirus galli</taxon>
    </lineage>
</organism>
<protein>
    <submittedName>
        <fullName evidence="1">3a</fullName>
    </submittedName>
</protein>
<dbReference type="EMBL" id="MK204411">
    <property type="protein sequence ID" value="QDY92360.1"/>
    <property type="molecule type" value="Genomic_RNA"/>
</dbReference>
<sequence length="101" mass="11559">MAPKKFFVRCYKRIRSLFRSRNSSSRIEDYLLGSSLTVSCFNEVCFCMQPECSVCNVTCDCCGGCGDWLCKTCNYIPLNNFDADAYILKHQQSMINLVLQL</sequence>
<accession>A0A5B8KAW8</accession>
<name>A0A5B8KAW8_9GAMC</name>